<comment type="caution">
    <text evidence="1">The sequence shown here is derived from an EMBL/GenBank/DDBJ whole genome shotgun (WGS) entry which is preliminary data.</text>
</comment>
<dbReference type="InterPro" id="IPR025427">
    <property type="entry name" value="DUF4160"/>
</dbReference>
<gene>
    <name evidence="1" type="ORF">FG486_06960</name>
</gene>
<organism evidence="1 2">
    <name type="scientific">Sphingomonas ursincola</name>
    <dbReference type="NCBI Taxonomy" id="56361"/>
    <lineage>
        <taxon>Bacteria</taxon>
        <taxon>Pseudomonadati</taxon>
        <taxon>Pseudomonadota</taxon>
        <taxon>Alphaproteobacteria</taxon>
        <taxon>Sphingomonadales</taxon>
        <taxon>Sphingomonadaceae</taxon>
        <taxon>Sphingomonas</taxon>
    </lineage>
</organism>
<keyword evidence="2" id="KW-1185">Reference proteome</keyword>
<accession>A0A7V8RCR4</accession>
<evidence type="ECO:0000313" key="1">
    <source>
        <dbReference type="EMBL" id="MBA1374072.1"/>
    </source>
</evidence>
<dbReference type="Proteomes" id="UP000589292">
    <property type="component" value="Unassembled WGS sequence"/>
</dbReference>
<evidence type="ECO:0000313" key="2">
    <source>
        <dbReference type="Proteomes" id="UP000589292"/>
    </source>
</evidence>
<name>A0A7V8RCR4_9SPHN</name>
<proteinExistence type="predicted"/>
<reference evidence="1 2" key="1">
    <citation type="journal article" date="1994" name="Int. J. Syst. Bacteriol.">
        <title>Phylogenetic positions of novel aerobic, bacteriochlorophyll a-containing bacteria and description of Roseococcus thiosulfatophilus gen. nov., sp. nov., Erythromicrobium ramosum gen. nov., sp. nov., and Erythrobacter litoralis sp. nov.</title>
        <authorList>
            <person name="Yurkov V."/>
            <person name="Stackebrandt E."/>
            <person name="Holmes A."/>
            <person name="Fuerst J.A."/>
            <person name="Hugenholtz P."/>
            <person name="Golecki J."/>
            <person name="Gad'on N."/>
            <person name="Gorlenko V.M."/>
            <person name="Kompantseva E.I."/>
            <person name="Drews G."/>
        </authorList>
    </citation>
    <scope>NUCLEOTIDE SEQUENCE [LARGE SCALE GENOMIC DNA]</scope>
    <source>
        <strain evidence="1 2">KR-99</strain>
    </source>
</reference>
<dbReference type="AlphaFoldDB" id="A0A7V8RCR4"/>
<dbReference type="Pfam" id="PF13711">
    <property type="entry name" value="DUF4160"/>
    <property type="match status" value="1"/>
</dbReference>
<protein>
    <submittedName>
        <fullName evidence="1">DUF4160 domain-containing protein</fullName>
    </submittedName>
</protein>
<dbReference type="RefSeq" id="WP_181267034.1">
    <property type="nucleotide sequence ID" value="NZ_BAAAGB010000001.1"/>
</dbReference>
<dbReference type="EMBL" id="VDES01000002">
    <property type="protein sequence ID" value="MBA1374072.1"/>
    <property type="molecule type" value="Genomic_DNA"/>
</dbReference>
<sequence length="82" mass="9577">MVVVHREAGMRFVIYVDDHDPPHVHVIGQGGEMKVFLFGPEGRPVIDYSIAMKTNDHRRAMDIIQRHRADFLKRWQEIHGSE</sequence>